<accession>A0A0H4WWS2</accession>
<proteinExistence type="predicted"/>
<dbReference type="PATRIC" id="fig|1297742.4.peg.4219"/>
<evidence type="ECO:0000313" key="5">
    <source>
        <dbReference type="Proteomes" id="UP000009026"/>
    </source>
</evidence>
<feature type="chain" id="PRO_5005213022" evidence="3">
    <location>
        <begin position="35"/>
        <end position="617"/>
    </location>
</feature>
<dbReference type="eggNOG" id="COG0457">
    <property type="taxonomic scope" value="Bacteria"/>
</dbReference>
<feature type="signal peptide" evidence="3">
    <location>
        <begin position="1"/>
        <end position="34"/>
    </location>
</feature>
<evidence type="ECO:0000256" key="1">
    <source>
        <dbReference type="ARBA" id="ARBA00022723"/>
    </source>
</evidence>
<keyword evidence="2 4" id="KW-0378">Hydrolase</keyword>
<dbReference type="GO" id="GO:0005737">
    <property type="term" value="C:cytoplasm"/>
    <property type="evidence" value="ECO:0007669"/>
    <property type="project" value="TreeGrafter"/>
</dbReference>
<evidence type="ECO:0000256" key="3">
    <source>
        <dbReference type="SAM" id="SignalP"/>
    </source>
</evidence>
<dbReference type="KEGG" id="mym:A176_004176"/>
<name>A0A0H4WWS2_9BACT</name>
<dbReference type="InterPro" id="IPR039461">
    <property type="entry name" value="Peptidase_M49"/>
</dbReference>
<keyword evidence="5" id="KW-1185">Reference proteome</keyword>
<dbReference type="OrthoDB" id="9792687at2"/>
<dbReference type="GO" id="GO:0008239">
    <property type="term" value="F:dipeptidyl-peptidase activity"/>
    <property type="evidence" value="ECO:0007669"/>
    <property type="project" value="TreeGrafter"/>
</dbReference>
<organism evidence="4 5">
    <name type="scientific">Pseudomyxococcus hansupus</name>
    <dbReference type="NCBI Taxonomy" id="1297742"/>
    <lineage>
        <taxon>Bacteria</taxon>
        <taxon>Pseudomonadati</taxon>
        <taxon>Myxococcota</taxon>
        <taxon>Myxococcia</taxon>
        <taxon>Myxococcales</taxon>
        <taxon>Cystobacterineae</taxon>
        <taxon>Myxococcaceae</taxon>
        <taxon>Pseudomyxococcus</taxon>
    </lineage>
</organism>
<dbReference type="PANTHER" id="PTHR23422:SF9">
    <property type="entry name" value="ZN-DEPENDENT HYDROLASE"/>
    <property type="match status" value="1"/>
</dbReference>
<keyword evidence="3" id="KW-0732">Signal</keyword>
<dbReference type="STRING" id="1297742.A176_004176"/>
<evidence type="ECO:0000313" key="4">
    <source>
        <dbReference type="EMBL" id="AKQ67264.1"/>
    </source>
</evidence>
<protein>
    <submittedName>
        <fullName evidence="4">Nudix hydrolase 3</fullName>
    </submittedName>
</protein>
<gene>
    <name evidence="4" type="ORF">A176_004176</name>
</gene>
<evidence type="ECO:0000256" key="2">
    <source>
        <dbReference type="ARBA" id="ARBA00022801"/>
    </source>
</evidence>
<dbReference type="Proteomes" id="UP000009026">
    <property type="component" value="Chromosome"/>
</dbReference>
<reference evidence="4 5" key="1">
    <citation type="journal article" date="2016" name="PLoS ONE">
        <title>Complete Genome Sequence and Comparative Genomics of a Novel Myxobacterium Myxococcus hansupus.</title>
        <authorList>
            <person name="Sharma G."/>
            <person name="Narwani T."/>
            <person name="Subramanian S."/>
        </authorList>
    </citation>
    <scope>NUCLEOTIDE SEQUENCE [LARGE SCALE GENOMIC DNA]</scope>
    <source>
        <strain evidence="5">mixupus</strain>
    </source>
</reference>
<dbReference type="AlphaFoldDB" id="A0A0H4WWS2"/>
<dbReference type="GO" id="GO:0046872">
    <property type="term" value="F:metal ion binding"/>
    <property type="evidence" value="ECO:0007669"/>
    <property type="project" value="UniProtKB-KW"/>
</dbReference>
<dbReference type="PANTHER" id="PTHR23422">
    <property type="entry name" value="DIPEPTIDYL PEPTIDASE III-RELATED"/>
    <property type="match status" value="1"/>
</dbReference>
<keyword evidence="1" id="KW-0479">Metal-binding</keyword>
<dbReference type="EMBL" id="CP012109">
    <property type="protein sequence ID" value="AKQ67264.1"/>
    <property type="molecule type" value="Genomic_DNA"/>
</dbReference>
<sequence length="617" mass="68285">MGNTPTSVAVLRAMRIPHALSLGAAALLALSAQAAAPSRPAPSLPTGYWPEEKVAEILAKTQEVRLAPDLSRLTPDEQAAVKDLLEAGALFQGLYESSRHHQALPAHAKLVALDKKLGGPKRTQDLLALYKLYQGPIASTLTNAREPFLPVDAQVAARNVYPVDVTRAEVDAFLAAHPDAREKLLSEKTVVRRATAANLRQDVKVLQAHPVLDTLHPGLRQSLQAQAKKPDAKVLYAVPYAVAYGPELVKAYGHIMRAADRLAPSDAELARYLRNRARDLLSNDYESGDAAWVTGRFQKLNVQLGAYETYDDALYGVKAFHSLSVLLSNEPATQELRKRLGGLQAVEDALPYAAKKRVREDIPVGVYDVIADFGQSRGTNTASILPNDPLAARRYGRTILLRENIMRNPELFASDERIWRAAVADAHAQELVPEGNFQRTLWHEVGHYLGPDRDQKGRSLDVALEDYAGAMEEMKADLVSLFSLHDFHKKGTLDAAGLRAVQASGIRRTLQNVRPREDQPYQRMQLVQFNWFLEHGLIQADPQTARLSIHYDKYPAVVTKLLEQVLALQHGGDKAATAAFFQRWSAWKPELHDKLAARIREAQGARYRLVRYGALGD</sequence>